<feature type="transmembrane region" description="Helical" evidence="1">
    <location>
        <begin position="261"/>
        <end position="281"/>
    </location>
</feature>
<evidence type="ECO:0000313" key="3">
    <source>
        <dbReference type="Proteomes" id="UP000294813"/>
    </source>
</evidence>
<dbReference type="Proteomes" id="UP000294813">
    <property type="component" value="Unassembled WGS sequence"/>
</dbReference>
<gene>
    <name evidence="2" type="ORF">EDD73_12048</name>
</gene>
<feature type="transmembrane region" description="Helical" evidence="1">
    <location>
        <begin position="30"/>
        <end position="54"/>
    </location>
</feature>
<protein>
    <submittedName>
        <fullName evidence="2">Uncharacterized protein</fullName>
    </submittedName>
</protein>
<organism evidence="2 3">
    <name type="scientific">Heliophilum fasciatum</name>
    <dbReference type="NCBI Taxonomy" id="35700"/>
    <lineage>
        <taxon>Bacteria</taxon>
        <taxon>Bacillati</taxon>
        <taxon>Bacillota</taxon>
        <taxon>Clostridia</taxon>
        <taxon>Eubacteriales</taxon>
        <taxon>Heliobacteriaceae</taxon>
        <taxon>Heliophilum</taxon>
    </lineage>
</organism>
<dbReference type="EMBL" id="SLXT01000020">
    <property type="protein sequence ID" value="TCP62630.1"/>
    <property type="molecule type" value="Genomic_DNA"/>
</dbReference>
<name>A0A4R2RG27_9FIRM</name>
<feature type="transmembrane region" description="Helical" evidence="1">
    <location>
        <begin position="146"/>
        <end position="163"/>
    </location>
</feature>
<dbReference type="RefSeq" id="WP_131919801.1">
    <property type="nucleotide sequence ID" value="NZ_JAOQNU010000019.1"/>
</dbReference>
<comment type="caution">
    <text evidence="2">The sequence shown here is derived from an EMBL/GenBank/DDBJ whole genome shotgun (WGS) entry which is preliminary data.</text>
</comment>
<feature type="transmembrane region" description="Helical" evidence="1">
    <location>
        <begin position="74"/>
        <end position="100"/>
    </location>
</feature>
<keyword evidence="1" id="KW-1133">Transmembrane helix</keyword>
<sequence length="410" mass="46953">MITNLILSSEIFQEFIQRHNLTKYLRYIKYLLGTVTFLFFYGLGYSFLYGFYFGKQLNTPLPSLQELVINAVPINFRSILIIGVLYFLNVLLVLYLIYIIGQMKKYPSNYRLDYAIYSVVVFLTMQFCLSIFFLGDISSRTIEFVFYLWITPLIVALMLWWLFNLASRPIPTLSGLFWALIFFLYIGLFIGKIEYFKEINNDQKFLISMILFLILFVSSAFFGRLLEKKLKGGVRKTILVAPLAFIIILVIAISFTKNDLMISSVISFVASAFICIVIYFTPNRINKQNKEQLNIIMTIPTLISLVVLPTTIGLNVVIGSSYMSLISGKYVRTAIPDEVIKGYKCNVEFYINNYTNVLIDSIVVAIDGNVFYVSDKDWNLVVLTSPWVHANANPLFCTSTNKATYDGGVK</sequence>
<evidence type="ECO:0000256" key="1">
    <source>
        <dbReference type="SAM" id="Phobius"/>
    </source>
</evidence>
<keyword evidence="3" id="KW-1185">Reference proteome</keyword>
<dbReference type="AlphaFoldDB" id="A0A4R2RG27"/>
<evidence type="ECO:0000313" key="2">
    <source>
        <dbReference type="EMBL" id="TCP62630.1"/>
    </source>
</evidence>
<keyword evidence="1" id="KW-0472">Membrane</keyword>
<reference evidence="2 3" key="1">
    <citation type="submission" date="2019-03" db="EMBL/GenBank/DDBJ databases">
        <title>Genomic Encyclopedia of Type Strains, Phase IV (KMG-IV): sequencing the most valuable type-strain genomes for metagenomic binning, comparative biology and taxonomic classification.</title>
        <authorList>
            <person name="Goeker M."/>
        </authorList>
    </citation>
    <scope>NUCLEOTIDE SEQUENCE [LARGE SCALE GENOMIC DNA]</scope>
    <source>
        <strain evidence="2 3">DSM 11170</strain>
    </source>
</reference>
<feature type="transmembrane region" description="Helical" evidence="1">
    <location>
        <begin position="205"/>
        <end position="226"/>
    </location>
</feature>
<feature type="transmembrane region" description="Helical" evidence="1">
    <location>
        <begin position="293"/>
        <end position="318"/>
    </location>
</feature>
<feature type="transmembrane region" description="Helical" evidence="1">
    <location>
        <begin position="175"/>
        <end position="193"/>
    </location>
</feature>
<keyword evidence="1" id="KW-0812">Transmembrane</keyword>
<feature type="transmembrane region" description="Helical" evidence="1">
    <location>
        <begin position="238"/>
        <end position="255"/>
    </location>
</feature>
<feature type="transmembrane region" description="Helical" evidence="1">
    <location>
        <begin position="112"/>
        <end position="134"/>
    </location>
</feature>
<accession>A0A4R2RG27</accession>
<proteinExistence type="predicted"/>